<dbReference type="InterPro" id="IPR029021">
    <property type="entry name" value="Prot-tyrosine_phosphatase-like"/>
</dbReference>
<dbReference type="InterPro" id="IPR026893">
    <property type="entry name" value="Tyr/Ser_Pase_IphP-type"/>
</dbReference>
<evidence type="ECO:0008006" key="3">
    <source>
        <dbReference type="Google" id="ProtNLM"/>
    </source>
</evidence>
<dbReference type="PANTHER" id="PTHR31126">
    <property type="entry name" value="TYROSINE-PROTEIN PHOSPHATASE"/>
    <property type="match status" value="1"/>
</dbReference>
<dbReference type="Pfam" id="PF13350">
    <property type="entry name" value="Y_phosphatase3"/>
    <property type="match status" value="1"/>
</dbReference>
<dbReference type="Proteomes" id="UP001370758">
    <property type="component" value="Unassembled WGS sequence"/>
</dbReference>
<evidence type="ECO:0000313" key="2">
    <source>
        <dbReference type="Proteomes" id="UP001370758"/>
    </source>
</evidence>
<dbReference type="SUPFAM" id="SSF52799">
    <property type="entry name" value="(Phosphotyrosine protein) phosphatases II"/>
    <property type="match status" value="1"/>
</dbReference>
<evidence type="ECO:0000313" key="1">
    <source>
        <dbReference type="EMBL" id="KAK6497924.1"/>
    </source>
</evidence>
<proteinExistence type="predicted"/>
<protein>
    <recommendedName>
        <fullName evidence="3">Tyrosine specific protein phosphatases domain-containing protein</fullName>
    </recommendedName>
</protein>
<dbReference type="EMBL" id="JAVHJL010000009">
    <property type="protein sequence ID" value="KAK6497924.1"/>
    <property type="molecule type" value="Genomic_DNA"/>
</dbReference>
<dbReference type="PANTHER" id="PTHR31126:SF10">
    <property type="entry name" value="PROTEIN PHOSPHATASE, PUTATIVE (AFU_ORTHOLOGUE AFUA_6G06650)-RELATED"/>
    <property type="match status" value="1"/>
</dbReference>
<accession>A0AAV9W2S5</accession>
<gene>
    <name evidence="1" type="ORF">TWF481_012318</name>
</gene>
<dbReference type="GO" id="GO:0004721">
    <property type="term" value="F:phosphoprotein phosphatase activity"/>
    <property type="evidence" value="ECO:0007669"/>
    <property type="project" value="InterPro"/>
</dbReference>
<dbReference type="AlphaFoldDB" id="A0AAV9W2S5"/>
<organism evidence="1 2">
    <name type="scientific">Arthrobotrys musiformis</name>
    <dbReference type="NCBI Taxonomy" id="47236"/>
    <lineage>
        <taxon>Eukaryota</taxon>
        <taxon>Fungi</taxon>
        <taxon>Dikarya</taxon>
        <taxon>Ascomycota</taxon>
        <taxon>Pezizomycotina</taxon>
        <taxon>Orbiliomycetes</taxon>
        <taxon>Orbiliales</taxon>
        <taxon>Orbiliaceae</taxon>
        <taxon>Arthrobotrys</taxon>
    </lineage>
</organism>
<dbReference type="Gene3D" id="3.90.190.10">
    <property type="entry name" value="Protein tyrosine phosphatase superfamily"/>
    <property type="match status" value="1"/>
</dbReference>
<name>A0AAV9W2S5_9PEZI</name>
<sequence length="301" mass="33583">MQSSPNMTQEGDSLKGPRGLGLTAVHNCRDVGATVNQYFGKKTMKEGMLFRSGRLDHATPADIEILTSQTNLKSILDLRTKTERERVSTKNPNQSPVAAVPGAKVHHIPYLSDQFNKKALITRLPWYRLIQVIFCHLFGFKTTVVRLISTFALVPLGLKGIAYECLRWLKPEIKQTFAILSEESNYPALIHCTQGKDRTGLATLLVLLTILGEGDEEIKAIDHDYMLSNDGLKGVREEMLKEMIPLGYTEESGFADAQEEWVESVVGYIEDDGGIEKYLTSAQVTAEQIKKIRNCLLVNPS</sequence>
<dbReference type="InterPro" id="IPR016130">
    <property type="entry name" value="Tyr_Pase_AS"/>
</dbReference>
<reference evidence="1 2" key="1">
    <citation type="submission" date="2023-08" db="EMBL/GenBank/DDBJ databases">
        <authorList>
            <person name="Palmer J.M."/>
        </authorList>
    </citation>
    <scope>NUCLEOTIDE SEQUENCE [LARGE SCALE GENOMIC DNA]</scope>
    <source>
        <strain evidence="1 2">TWF481</strain>
    </source>
</reference>
<comment type="caution">
    <text evidence="1">The sequence shown here is derived from an EMBL/GenBank/DDBJ whole genome shotgun (WGS) entry which is preliminary data.</text>
</comment>
<dbReference type="PROSITE" id="PS00383">
    <property type="entry name" value="TYR_PHOSPHATASE_1"/>
    <property type="match status" value="1"/>
</dbReference>
<keyword evidence="2" id="KW-1185">Reference proteome</keyword>